<evidence type="ECO:0000256" key="1">
    <source>
        <dbReference type="SAM" id="MobiDB-lite"/>
    </source>
</evidence>
<keyword evidence="4" id="KW-1185">Reference proteome</keyword>
<feature type="signal peptide" evidence="2">
    <location>
        <begin position="1"/>
        <end position="24"/>
    </location>
</feature>
<proteinExistence type="predicted"/>
<organism evidence="3 4">
    <name type="scientific">Methyloligella solikamskensis</name>
    <dbReference type="NCBI Taxonomy" id="1177756"/>
    <lineage>
        <taxon>Bacteria</taxon>
        <taxon>Pseudomonadati</taxon>
        <taxon>Pseudomonadota</taxon>
        <taxon>Alphaproteobacteria</taxon>
        <taxon>Hyphomicrobiales</taxon>
        <taxon>Hyphomicrobiaceae</taxon>
        <taxon>Methyloligella</taxon>
    </lineage>
</organism>
<accession>A0ABW3J9X0</accession>
<name>A0ABW3J9X0_9HYPH</name>
<gene>
    <name evidence="3" type="ORF">ACFQ2F_08360</name>
</gene>
<reference evidence="4" key="1">
    <citation type="journal article" date="2019" name="Int. J. Syst. Evol. Microbiol.">
        <title>The Global Catalogue of Microorganisms (GCM) 10K type strain sequencing project: providing services to taxonomists for standard genome sequencing and annotation.</title>
        <authorList>
            <consortium name="The Broad Institute Genomics Platform"/>
            <consortium name="The Broad Institute Genome Sequencing Center for Infectious Disease"/>
            <person name="Wu L."/>
            <person name="Ma J."/>
        </authorList>
    </citation>
    <scope>NUCLEOTIDE SEQUENCE [LARGE SCALE GENOMIC DNA]</scope>
    <source>
        <strain evidence="4">CCUG 61697</strain>
    </source>
</reference>
<keyword evidence="2" id="KW-0732">Signal</keyword>
<feature type="region of interest" description="Disordered" evidence="1">
    <location>
        <begin position="31"/>
        <end position="90"/>
    </location>
</feature>
<dbReference type="Proteomes" id="UP001597102">
    <property type="component" value="Unassembled WGS sequence"/>
</dbReference>
<sequence>MKARMRMALLAPLALAAVVAMALADGIVSSAEAGSPKNSGGSGGGASSLSGTDLGSGRFKKSGSQGGSGLSGTDLGSGRLKKSGSQGGKN</sequence>
<dbReference type="RefSeq" id="WP_379088483.1">
    <property type="nucleotide sequence ID" value="NZ_JBHTJO010000001.1"/>
</dbReference>
<comment type="caution">
    <text evidence="3">The sequence shown here is derived from an EMBL/GenBank/DDBJ whole genome shotgun (WGS) entry which is preliminary data.</text>
</comment>
<evidence type="ECO:0000313" key="4">
    <source>
        <dbReference type="Proteomes" id="UP001597102"/>
    </source>
</evidence>
<evidence type="ECO:0000256" key="2">
    <source>
        <dbReference type="SAM" id="SignalP"/>
    </source>
</evidence>
<protein>
    <submittedName>
        <fullName evidence="3">Uncharacterized protein</fullName>
    </submittedName>
</protein>
<evidence type="ECO:0000313" key="3">
    <source>
        <dbReference type="EMBL" id="MFD0987109.1"/>
    </source>
</evidence>
<dbReference type="EMBL" id="JBHTJO010000001">
    <property type="protein sequence ID" value="MFD0987109.1"/>
    <property type="molecule type" value="Genomic_DNA"/>
</dbReference>
<feature type="compositionally biased region" description="Low complexity" evidence="1">
    <location>
        <begin position="47"/>
        <end position="57"/>
    </location>
</feature>
<feature type="chain" id="PRO_5046990720" evidence="2">
    <location>
        <begin position="25"/>
        <end position="90"/>
    </location>
</feature>